<keyword evidence="3" id="KW-1185">Reference proteome</keyword>
<accession>A0AAV5BCE1</accession>
<proteinExistence type="predicted"/>
<reference evidence="2" key="1">
    <citation type="journal article" date="2018" name="DNA Res.">
        <title>Multiple hybrid de novo genome assembly of finger millet, an orphan allotetraploid crop.</title>
        <authorList>
            <person name="Hatakeyama M."/>
            <person name="Aluri S."/>
            <person name="Balachadran M.T."/>
            <person name="Sivarajan S.R."/>
            <person name="Patrignani A."/>
            <person name="Gruter S."/>
            <person name="Poveda L."/>
            <person name="Shimizu-Inatsugi R."/>
            <person name="Baeten J."/>
            <person name="Francoijs K.J."/>
            <person name="Nataraja K.N."/>
            <person name="Reddy Y.A.N."/>
            <person name="Phadnis S."/>
            <person name="Ravikumar R.L."/>
            <person name="Schlapbach R."/>
            <person name="Sreeman S.M."/>
            <person name="Shimizu K.K."/>
        </authorList>
    </citation>
    <scope>NUCLEOTIDE SEQUENCE</scope>
</reference>
<feature type="chain" id="PRO_5043988684" description="Secreted protein" evidence="1">
    <location>
        <begin position="21"/>
        <end position="69"/>
    </location>
</feature>
<protein>
    <recommendedName>
        <fullName evidence="4">Secreted protein</fullName>
    </recommendedName>
</protein>
<evidence type="ECO:0008006" key="4">
    <source>
        <dbReference type="Google" id="ProtNLM"/>
    </source>
</evidence>
<reference evidence="2" key="2">
    <citation type="submission" date="2021-12" db="EMBL/GenBank/DDBJ databases">
        <title>Resequencing data analysis of finger millet.</title>
        <authorList>
            <person name="Hatakeyama M."/>
            <person name="Aluri S."/>
            <person name="Balachadran M.T."/>
            <person name="Sivarajan S.R."/>
            <person name="Poveda L."/>
            <person name="Shimizu-Inatsugi R."/>
            <person name="Schlapbach R."/>
            <person name="Sreeman S.M."/>
            <person name="Shimizu K.K."/>
        </authorList>
    </citation>
    <scope>NUCLEOTIDE SEQUENCE</scope>
</reference>
<dbReference type="AlphaFoldDB" id="A0AAV5BCE1"/>
<dbReference type="Proteomes" id="UP001054889">
    <property type="component" value="Unassembled WGS sequence"/>
</dbReference>
<feature type="signal peptide" evidence="1">
    <location>
        <begin position="1"/>
        <end position="20"/>
    </location>
</feature>
<name>A0AAV5BCE1_ELECO</name>
<evidence type="ECO:0000256" key="1">
    <source>
        <dbReference type="SAM" id="SignalP"/>
    </source>
</evidence>
<organism evidence="2 3">
    <name type="scientific">Eleusine coracana subsp. coracana</name>
    <dbReference type="NCBI Taxonomy" id="191504"/>
    <lineage>
        <taxon>Eukaryota</taxon>
        <taxon>Viridiplantae</taxon>
        <taxon>Streptophyta</taxon>
        <taxon>Embryophyta</taxon>
        <taxon>Tracheophyta</taxon>
        <taxon>Spermatophyta</taxon>
        <taxon>Magnoliopsida</taxon>
        <taxon>Liliopsida</taxon>
        <taxon>Poales</taxon>
        <taxon>Poaceae</taxon>
        <taxon>PACMAD clade</taxon>
        <taxon>Chloridoideae</taxon>
        <taxon>Cynodonteae</taxon>
        <taxon>Eleusininae</taxon>
        <taxon>Eleusine</taxon>
    </lineage>
</organism>
<dbReference type="EMBL" id="BQKI01000001">
    <property type="protein sequence ID" value="GJM84691.1"/>
    <property type="molecule type" value="Genomic_DNA"/>
</dbReference>
<evidence type="ECO:0000313" key="2">
    <source>
        <dbReference type="EMBL" id="GJM84691.1"/>
    </source>
</evidence>
<comment type="caution">
    <text evidence="2">The sequence shown here is derived from an EMBL/GenBank/DDBJ whole genome shotgun (WGS) entry which is preliminary data.</text>
</comment>
<gene>
    <name evidence="2" type="primary">ga00384</name>
    <name evidence="2" type="ORF">PR202_ga00384</name>
</gene>
<sequence>MVARLLAFTLHAVALLVVHGKRVRVLPVCGPGFHTVTRLVVEGECIRVLLACGPGFHVAACPVADVVHA</sequence>
<evidence type="ECO:0000313" key="3">
    <source>
        <dbReference type="Proteomes" id="UP001054889"/>
    </source>
</evidence>
<keyword evidence="1" id="KW-0732">Signal</keyword>